<feature type="domain" description="Type II secretion system protein GspF" evidence="9">
    <location>
        <begin position="65"/>
        <end position="187"/>
    </location>
</feature>
<dbReference type="AlphaFoldDB" id="A0AAJ3LSX3"/>
<dbReference type="Gene3D" id="1.20.81.30">
    <property type="entry name" value="Type II secretion system (T2SS), domain F"/>
    <property type="match status" value="2"/>
</dbReference>
<dbReference type="GO" id="GO:0005886">
    <property type="term" value="C:plasma membrane"/>
    <property type="evidence" value="ECO:0007669"/>
    <property type="project" value="UniProtKB-SubCell"/>
</dbReference>
<comment type="subcellular location">
    <subcellularLocation>
        <location evidence="1">Cell inner membrane</location>
        <topology evidence="1">Multi-pass membrane protein</topology>
    </subcellularLocation>
</comment>
<feature type="transmembrane region" description="Helical" evidence="8">
    <location>
        <begin position="166"/>
        <end position="186"/>
    </location>
</feature>
<evidence type="ECO:0000256" key="4">
    <source>
        <dbReference type="ARBA" id="ARBA00022519"/>
    </source>
</evidence>
<organism evidence="10 11">
    <name type="scientific">Proteus hauseri ATCC 700826</name>
    <dbReference type="NCBI Taxonomy" id="1354271"/>
    <lineage>
        <taxon>Bacteria</taxon>
        <taxon>Pseudomonadati</taxon>
        <taxon>Pseudomonadota</taxon>
        <taxon>Gammaproteobacteria</taxon>
        <taxon>Enterobacterales</taxon>
        <taxon>Morganellaceae</taxon>
        <taxon>Proteus</taxon>
    </lineage>
</organism>
<accession>A0AAJ3LSX3</accession>
<keyword evidence="11" id="KW-1185">Reference proteome</keyword>
<proteinExistence type="inferred from homology"/>
<keyword evidence="6 8" id="KW-1133">Transmembrane helix</keyword>
<dbReference type="PANTHER" id="PTHR30012">
    <property type="entry name" value="GENERAL SECRETION PATHWAY PROTEIN"/>
    <property type="match status" value="1"/>
</dbReference>
<dbReference type="PRINTS" id="PR00812">
    <property type="entry name" value="BCTERIALGSPF"/>
</dbReference>
<keyword evidence="4" id="KW-0997">Cell inner membrane</keyword>
<gene>
    <name evidence="10" type="ORF">M997_2807</name>
</gene>
<dbReference type="InterPro" id="IPR018076">
    <property type="entry name" value="T2SS_GspF_dom"/>
</dbReference>
<protein>
    <submittedName>
        <fullName evidence="10">PilC family type IV fimbrial assembly protein</fullName>
    </submittedName>
</protein>
<dbReference type="RefSeq" id="WP_064720722.1">
    <property type="nucleotide sequence ID" value="NZ_LXEV01000031.1"/>
</dbReference>
<dbReference type="Pfam" id="PF00482">
    <property type="entry name" value="T2SSF"/>
    <property type="match status" value="2"/>
</dbReference>
<dbReference type="PANTHER" id="PTHR30012:SF7">
    <property type="entry name" value="PROTEIN TRANSPORT PROTEIN HOFC HOMOLOG"/>
    <property type="match status" value="1"/>
</dbReference>
<evidence type="ECO:0000256" key="8">
    <source>
        <dbReference type="SAM" id="Phobius"/>
    </source>
</evidence>
<name>A0AAJ3LSX3_PROHU</name>
<evidence type="ECO:0000256" key="6">
    <source>
        <dbReference type="ARBA" id="ARBA00022989"/>
    </source>
</evidence>
<evidence type="ECO:0000256" key="3">
    <source>
        <dbReference type="ARBA" id="ARBA00022475"/>
    </source>
</evidence>
<dbReference type="InterPro" id="IPR003004">
    <property type="entry name" value="GspF/PilC"/>
</dbReference>
<feature type="transmembrane region" description="Helical" evidence="8">
    <location>
        <begin position="206"/>
        <end position="234"/>
    </location>
</feature>
<feature type="transmembrane region" description="Helical" evidence="8">
    <location>
        <begin position="370"/>
        <end position="391"/>
    </location>
</feature>
<dbReference type="InterPro" id="IPR042094">
    <property type="entry name" value="T2SS_GspF_sf"/>
</dbReference>
<sequence length="399" mass="46309">MKLQYIYQYDAFTYQGEYCSGKLIATSKHDAFIKMMQQQKTPLKIKLYKAILLKESDSQYRIQLLEQLSLLIHSGLALLPALTLLKNECRYLHWQCVLDEITYNLAQGSTFSKQLSLYPFYFPPSLTYFIYIAEESGKLDEIITSQASQLKSQKVLINKTKKALKYPIFLVFVLIITTTIMLLYVLPEYQSLYSSFNTDLPLITSLLITISQWIINNSLIIISLLISLIISYYCARVYFFSFYLAEQQLLIRTPYIGILLKYHQLQLIFQILTITQQAGLPLLKGLNFITEQLTHPLYQRALSQMIEHVTQGKSLSSFMKHEPLFPPICHQFIISAENSGQLLFFCQKLNEWFNHQFEERLNTLNSWLEPILMTVIALIVGTLIIAMYLPILQLGDIIR</sequence>
<comment type="caution">
    <text evidence="10">The sequence shown here is derived from an EMBL/GenBank/DDBJ whole genome shotgun (WGS) entry which is preliminary data.</text>
</comment>
<dbReference type="EMBL" id="LXEV01000031">
    <property type="protein sequence ID" value="OAT45630.1"/>
    <property type="molecule type" value="Genomic_DNA"/>
</dbReference>
<keyword evidence="5 8" id="KW-0812">Transmembrane</keyword>
<dbReference type="GO" id="GO:0015628">
    <property type="term" value="P:protein secretion by the type II secretion system"/>
    <property type="evidence" value="ECO:0007669"/>
    <property type="project" value="TreeGrafter"/>
</dbReference>
<reference evidence="10 11" key="1">
    <citation type="submission" date="2016-04" db="EMBL/GenBank/DDBJ databases">
        <title>ATOL: Assembling a taxonomically balanced genome-scale reconstruction of the evolutionary history of the Enterobacteriaceae.</title>
        <authorList>
            <person name="Plunkett G.III."/>
            <person name="Neeno-Eckwall E.C."/>
            <person name="Glasner J.D."/>
            <person name="Perna N.T."/>
        </authorList>
    </citation>
    <scope>NUCLEOTIDE SEQUENCE [LARGE SCALE GENOMIC DNA]</scope>
    <source>
        <strain evidence="10 11">ATCC 700826</strain>
    </source>
</reference>
<comment type="similarity">
    <text evidence="2">Belongs to the GSP F family.</text>
</comment>
<keyword evidence="7 8" id="KW-0472">Membrane</keyword>
<evidence type="ECO:0000313" key="11">
    <source>
        <dbReference type="Proteomes" id="UP000078250"/>
    </source>
</evidence>
<evidence type="ECO:0000256" key="7">
    <source>
        <dbReference type="ARBA" id="ARBA00023136"/>
    </source>
</evidence>
<evidence type="ECO:0000256" key="5">
    <source>
        <dbReference type="ARBA" id="ARBA00022692"/>
    </source>
</evidence>
<evidence type="ECO:0000313" key="10">
    <source>
        <dbReference type="EMBL" id="OAT45630.1"/>
    </source>
</evidence>
<evidence type="ECO:0000256" key="1">
    <source>
        <dbReference type="ARBA" id="ARBA00004429"/>
    </source>
</evidence>
<evidence type="ECO:0000256" key="2">
    <source>
        <dbReference type="ARBA" id="ARBA00005745"/>
    </source>
</evidence>
<dbReference type="Proteomes" id="UP000078250">
    <property type="component" value="Unassembled WGS sequence"/>
</dbReference>
<keyword evidence="3" id="KW-1003">Cell membrane</keyword>
<evidence type="ECO:0000259" key="9">
    <source>
        <dbReference type="Pfam" id="PF00482"/>
    </source>
</evidence>
<feature type="domain" description="Type II secretion system protein GspF" evidence="9">
    <location>
        <begin position="271"/>
        <end position="390"/>
    </location>
</feature>